<dbReference type="InterPro" id="IPR036396">
    <property type="entry name" value="Cyt_P450_sf"/>
</dbReference>
<comment type="similarity">
    <text evidence="2 7">Belongs to the cytochrome P450 family.</text>
</comment>
<evidence type="ECO:0000256" key="7">
    <source>
        <dbReference type="RuleBase" id="RU000461"/>
    </source>
</evidence>
<dbReference type="GO" id="GO:0043386">
    <property type="term" value="P:mycotoxin biosynthetic process"/>
    <property type="evidence" value="ECO:0007669"/>
    <property type="project" value="UniProtKB-ARBA"/>
</dbReference>
<dbReference type="PANTHER" id="PTHR24305:SF166">
    <property type="entry name" value="CYTOCHROME P450 12A4, MITOCHONDRIAL-RELATED"/>
    <property type="match status" value="1"/>
</dbReference>
<dbReference type="STRING" id="303698.A0A1V6T331"/>
<keyword evidence="5 6" id="KW-0408">Iron</keyword>
<evidence type="ECO:0000256" key="3">
    <source>
        <dbReference type="ARBA" id="ARBA00022723"/>
    </source>
</evidence>
<dbReference type="InterPro" id="IPR002401">
    <property type="entry name" value="Cyt_P450_E_grp-I"/>
</dbReference>
<keyword evidence="3 6" id="KW-0479">Metal-binding</keyword>
<keyword evidence="7" id="KW-0503">Monooxygenase</keyword>
<comment type="cofactor">
    <cofactor evidence="1 6">
        <name>heme</name>
        <dbReference type="ChEBI" id="CHEBI:30413"/>
    </cofactor>
</comment>
<dbReference type="GO" id="GO:0004497">
    <property type="term" value="F:monooxygenase activity"/>
    <property type="evidence" value="ECO:0007669"/>
    <property type="project" value="UniProtKB-KW"/>
</dbReference>
<keyword evidence="9" id="KW-1185">Reference proteome</keyword>
<gene>
    <name evidence="8" type="ORF">PENSTE_c013G10391</name>
</gene>
<evidence type="ECO:0000313" key="9">
    <source>
        <dbReference type="Proteomes" id="UP000191285"/>
    </source>
</evidence>
<dbReference type="InterPro" id="IPR050121">
    <property type="entry name" value="Cytochrome_P450_monoxygenase"/>
</dbReference>
<dbReference type="GO" id="GO:0020037">
    <property type="term" value="F:heme binding"/>
    <property type="evidence" value="ECO:0007669"/>
    <property type="project" value="InterPro"/>
</dbReference>
<dbReference type="Pfam" id="PF00067">
    <property type="entry name" value="p450"/>
    <property type="match status" value="1"/>
</dbReference>
<evidence type="ECO:0000256" key="6">
    <source>
        <dbReference type="PIRSR" id="PIRSR602401-1"/>
    </source>
</evidence>
<accession>A0A1V6T331</accession>
<evidence type="ECO:0000256" key="2">
    <source>
        <dbReference type="ARBA" id="ARBA00010617"/>
    </source>
</evidence>
<dbReference type="GO" id="GO:0016705">
    <property type="term" value="F:oxidoreductase activity, acting on paired donors, with incorporation or reduction of molecular oxygen"/>
    <property type="evidence" value="ECO:0007669"/>
    <property type="project" value="InterPro"/>
</dbReference>
<dbReference type="PROSITE" id="PS00086">
    <property type="entry name" value="CYTOCHROME_P450"/>
    <property type="match status" value="1"/>
</dbReference>
<dbReference type="Gene3D" id="1.10.630.10">
    <property type="entry name" value="Cytochrome P450"/>
    <property type="match status" value="1"/>
</dbReference>
<dbReference type="PANTHER" id="PTHR24305">
    <property type="entry name" value="CYTOCHROME P450"/>
    <property type="match status" value="1"/>
</dbReference>
<evidence type="ECO:0008006" key="10">
    <source>
        <dbReference type="Google" id="ProtNLM"/>
    </source>
</evidence>
<evidence type="ECO:0000256" key="4">
    <source>
        <dbReference type="ARBA" id="ARBA00023002"/>
    </source>
</evidence>
<reference evidence="9" key="1">
    <citation type="journal article" date="2017" name="Nat. Microbiol.">
        <title>Global analysis of biosynthetic gene clusters reveals vast potential of secondary metabolite production in Penicillium species.</title>
        <authorList>
            <person name="Nielsen J.C."/>
            <person name="Grijseels S."/>
            <person name="Prigent S."/>
            <person name="Ji B."/>
            <person name="Dainat J."/>
            <person name="Nielsen K.F."/>
            <person name="Frisvad J.C."/>
            <person name="Workman M."/>
            <person name="Nielsen J."/>
        </authorList>
    </citation>
    <scope>NUCLEOTIDE SEQUENCE [LARGE SCALE GENOMIC DNA]</scope>
    <source>
        <strain evidence="9">IBT 24891</strain>
    </source>
</reference>
<dbReference type="Proteomes" id="UP000191285">
    <property type="component" value="Unassembled WGS sequence"/>
</dbReference>
<proteinExistence type="inferred from homology"/>
<dbReference type="OrthoDB" id="1470350at2759"/>
<keyword evidence="4 7" id="KW-0560">Oxidoreductase</keyword>
<dbReference type="InterPro" id="IPR017972">
    <property type="entry name" value="Cyt_P450_CS"/>
</dbReference>
<dbReference type="PRINTS" id="PR00463">
    <property type="entry name" value="EP450I"/>
</dbReference>
<organism evidence="8 9">
    <name type="scientific">Penicillium steckii</name>
    <dbReference type="NCBI Taxonomy" id="303698"/>
    <lineage>
        <taxon>Eukaryota</taxon>
        <taxon>Fungi</taxon>
        <taxon>Dikarya</taxon>
        <taxon>Ascomycota</taxon>
        <taxon>Pezizomycotina</taxon>
        <taxon>Eurotiomycetes</taxon>
        <taxon>Eurotiomycetidae</taxon>
        <taxon>Eurotiales</taxon>
        <taxon>Aspergillaceae</taxon>
        <taxon>Penicillium</taxon>
    </lineage>
</organism>
<dbReference type="InterPro" id="IPR001128">
    <property type="entry name" value="Cyt_P450"/>
</dbReference>
<dbReference type="EMBL" id="MLKD01000013">
    <property type="protein sequence ID" value="OQE20551.1"/>
    <property type="molecule type" value="Genomic_DNA"/>
</dbReference>
<keyword evidence="6 7" id="KW-0349">Heme</keyword>
<dbReference type="SUPFAM" id="SSF48264">
    <property type="entry name" value="Cytochrome P450"/>
    <property type="match status" value="1"/>
</dbReference>
<evidence type="ECO:0000313" key="8">
    <source>
        <dbReference type="EMBL" id="OQE20551.1"/>
    </source>
</evidence>
<feature type="binding site" description="axial binding residue" evidence="6">
    <location>
        <position position="457"/>
    </location>
    <ligand>
        <name>heme</name>
        <dbReference type="ChEBI" id="CHEBI:30413"/>
    </ligand>
    <ligandPart>
        <name>Fe</name>
        <dbReference type="ChEBI" id="CHEBI:18248"/>
    </ligandPart>
</feature>
<dbReference type="GO" id="GO:0005506">
    <property type="term" value="F:iron ion binding"/>
    <property type="evidence" value="ECO:0007669"/>
    <property type="project" value="InterPro"/>
</dbReference>
<protein>
    <recommendedName>
        <fullName evidence="10">Cytochrome P450</fullName>
    </recommendedName>
</protein>
<evidence type="ECO:0000256" key="5">
    <source>
        <dbReference type="ARBA" id="ARBA00023004"/>
    </source>
</evidence>
<dbReference type="AlphaFoldDB" id="A0A1V6T331"/>
<name>A0A1V6T331_9EURO</name>
<sequence>MNAINDTTVGLSGVHTTDKPSIWNKFSVKNITVAVLLFTFILPKLLRVIQRLCSPLQKVPGSFLHKITSWPMKISITKGESHHFTVDLHNKYGPLVVLAPGVIAVSDANEIRRIIQTEDWPKSEAVYGNFRQDPDRPTLIAYTDKKAYSRRKRLISSMFGLRYIRSMQQSMRNCIAVLVKQLETQCRSNKGDPATVDIQHLIQSLAVDIIGITTFGQSFNVVDTGSHPLPDQLKKALKLSGILQFMPWIRSIPFLPTRDPYVDSFTAAVIDNRRSLLQEGKVPPKDLLQKLVEASDDDEITSEFRRSDIQDESVILLAAGSETTANAQLFTLMMLMKHPEKMTKLYQEIDSWYPANDTRPTDCEYSLSGMKYLQACIDEAMRLVPGQATGSPRQCPTEQNILGYRIPEGTTVFPVTQQVHLDEAWWSHATEYIPERWLETSEKERQYWPFSAGSRVCIGKHFALQEMHLTLVSLMRKFRFSYIPGQNESTHFRIAQQMSASQYLMEVRLREN</sequence>
<comment type="caution">
    <text evidence="8">The sequence shown here is derived from an EMBL/GenBank/DDBJ whole genome shotgun (WGS) entry which is preliminary data.</text>
</comment>
<evidence type="ECO:0000256" key="1">
    <source>
        <dbReference type="ARBA" id="ARBA00001971"/>
    </source>
</evidence>
<dbReference type="PRINTS" id="PR00385">
    <property type="entry name" value="P450"/>
</dbReference>